<evidence type="ECO:0000313" key="1">
    <source>
        <dbReference type="EMBL" id="KAL3807958.1"/>
    </source>
</evidence>
<gene>
    <name evidence="1" type="ORF">ACHAXA_006178</name>
</gene>
<protein>
    <submittedName>
        <fullName evidence="1">Uncharacterized protein</fullName>
    </submittedName>
</protein>
<organism evidence="1 2">
    <name type="scientific">Cyclostephanos tholiformis</name>
    <dbReference type="NCBI Taxonomy" id="382380"/>
    <lineage>
        <taxon>Eukaryota</taxon>
        <taxon>Sar</taxon>
        <taxon>Stramenopiles</taxon>
        <taxon>Ochrophyta</taxon>
        <taxon>Bacillariophyta</taxon>
        <taxon>Coscinodiscophyceae</taxon>
        <taxon>Thalassiosirophycidae</taxon>
        <taxon>Stephanodiscales</taxon>
        <taxon>Stephanodiscaceae</taxon>
        <taxon>Cyclostephanos</taxon>
    </lineage>
</organism>
<dbReference type="AlphaFoldDB" id="A0ABD3R5E5"/>
<proteinExistence type="predicted"/>
<evidence type="ECO:0000313" key="2">
    <source>
        <dbReference type="Proteomes" id="UP001530377"/>
    </source>
</evidence>
<sequence>MGTYFRGANAFRDRYSSIVNDASVRGVPTFVFGLHKLWRERCKDQTGPCARCNTAGKELAFREAVGHVATERVAVVVVVVKVGGGRQGSESHPH</sequence>
<comment type="caution">
    <text evidence="1">The sequence shown here is derived from an EMBL/GenBank/DDBJ whole genome shotgun (WGS) entry which is preliminary data.</text>
</comment>
<keyword evidence="2" id="KW-1185">Reference proteome</keyword>
<dbReference type="EMBL" id="JALLPB020000565">
    <property type="protein sequence ID" value="KAL3807958.1"/>
    <property type="molecule type" value="Genomic_DNA"/>
</dbReference>
<name>A0ABD3R5E5_9STRA</name>
<reference evidence="1 2" key="1">
    <citation type="submission" date="2024-10" db="EMBL/GenBank/DDBJ databases">
        <title>Updated reference genomes for cyclostephanoid diatoms.</title>
        <authorList>
            <person name="Roberts W.R."/>
            <person name="Alverson A.J."/>
        </authorList>
    </citation>
    <scope>NUCLEOTIDE SEQUENCE [LARGE SCALE GENOMIC DNA]</scope>
    <source>
        <strain evidence="1 2">AJA228-03</strain>
    </source>
</reference>
<dbReference type="Proteomes" id="UP001530377">
    <property type="component" value="Unassembled WGS sequence"/>
</dbReference>
<accession>A0ABD3R5E5</accession>